<dbReference type="InterPro" id="IPR046075">
    <property type="entry name" value="DUF6093"/>
</dbReference>
<evidence type="ECO:0000313" key="1">
    <source>
        <dbReference type="EMBL" id="MDP9820387.1"/>
    </source>
</evidence>
<organism evidence="1 2">
    <name type="scientific">Nocardioides massiliensis</name>
    <dbReference type="NCBI Taxonomy" id="1325935"/>
    <lineage>
        <taxon>Bacteria</taxon>
        <taxon>Bacillati</taxon>
        <taxon>Actinomycetota</taxon>
        <taxon>Actinomycetes</taxon>
        <taxon>Propionibacteriales</taxon>
        <taxon>Nocardioidaceae</taxon>
        <taxon>Nocardioides</taxon>
    </lineage>
</organism>
<evidence type="ECO:0000313" key="2">
    <source>
        <dbReference type="Proteomes" id="UP001240447"/>
    </source>
</evidence>
<accession>A0ABT9NIZ2</accession>
<gene>
    <name evidence="1" type="ORF">J2S59_000196</name>
</gene>
<dbReference type="EMBL" id="JAUSQM010000001">
    <property type="protein sequence ID" value="MDP9820387.1"/>
    <property type="molecule type" value="Genomic_DNA"/>
</dbReference>
<protein>
    <submittedName>
        <fullName evidence="1">Uncharacterized protein</fullName>
    </submittedName>
</protein>
<dbReference type="Pfam" id="PF19586">
    <property type="entry name" value="DUF6093"/>
    <property type="match status" value="1"/>
</dbReference>
<dbReference type="RefSeq" id="WP_068125084.1">
    <property type="nucleotide sequence ID" value="NZ_CCXJ01000797.2"/>
</dbReference>
<reference evidence="1 2" key="1">
    <citation type="submission" date="2023-07" db="EMBL/GenBank/DDBJ databases">
        <title>Sequencing the genomes of 1000 actinobacteria strains.</title>
        <authorList>
            <person name="Klenk H.-P."/>
        </authorList>
    </citation>
    <scope>NUCLEOTIDE SEQUENCE [LARGE SCALE GENOMIC DNA]</scope>
    <source>
        <strain evidence="1 2">GD13</strain>
    </source>
</reference>
<proteinExistence type="predicted"/>
<comment type="caution">
    <text evidence="1">The sequence shown here is derived from an EMBL/GenBank/DDBJ whole genome shotgun (WGS) entry which is preliminary data.</text>
</comment>
<name>A0ABT9NIZ2_9ACTN</name>
<sequence length="157" mass="16912">MPRPRHAQGRPGTRVFPEDWNTAHAPVAAKTMPDACSIRVPGTTQQWSDTLKRNVATPRTPYATQVPCRAQALTSRARDVETGQEQVTVAGYLVTLPLGHTAADQVQVGHIVTLTTGDPALTGRDLHVHEVVAASHRFERDLFCSLVAPPPAPPATT</sequence>
<dbReference type="Proteomes" id="UP001240447">
    <property type="component" value="Unassembled WGS sequence"/>
</dbReference>
<keyword evidence="2" id="KW-1185">Reference proteome</keyword>